<dbReference type="EMBL" id="AAGLPX010000013">
    <property type="protein sequence ID" value="EBP3998756.1"/>
    <property type="molecule type" value="Genomic_DNA"/>
</dbReference>
<protein>
    <submittedName>
        <fullName evidence="1">Phage major tail tube protein</fullName>
    </submittedName>
</protein>
<gene>
    <name evidence="1" type="ORF">S301_08685</name>
</gene>
<comment type="caution">
    <text evidence="1">The sequence shown here is derived from an EMBL/GenBank/DDBJ whole genome shotgun (WGS) entry which is preliminary data.</text>
</comment>
<organism evidence="1">
    <name type="scientific">Salmonella enterica I</name>
    <dbReference type="NCBI Taxonomy" id="59201"/>
    <lineage>
        <taxon>Bacteria</taxon>
        <taxon>Pseudomonadati</taxon>
        <taxon>Pseudomonadota</taxon>
        <taxon>Gammaproteobacteria</taxon>
        <taxon>Enterobacterales</taxon>
        <taxon>Enterobacteriaceae</taxon>
        <taxon>Salmonella</taxon>
    </lineage>
</organism>
<dbReference type="NCBIfam" id="TIGR01611">
    <property type="entry name" value="tail_tube"/>
    <property type="match status" value="1"/>
</dbReference>
<dbReference type="AlphaFoldDB" id="A0A5U3EUL3"/>
<accession>A0A5U3EUL3</accession>
<proteinExistence type="predicted"/>
<name>A0A5U3EUL3_SALET</name>
<reference evidence="1" key="1">
    <citation type="submission" date="2018-07" db="EMBL/GenBank/DDBJ databases">
        <authorList>
            <consortium name="GenomeTrakr network: Whole genome sequencing for foodborne pathogen traceback"/>
        </authorList>
    </citation>
    <scope>NUCLEOTIDE SEQUENCE [LARGE SCALE GENOMIC DNA]</scope>
    <source>
        <strain evidence="1">CFSAN002851</strain>
    </source>
</reference>
<dbReference type="InterPro" id="IPR006498">
    <property type="entry name" value="Tail_tube"/>
</dbReference>
<sequence length="171" mass="18970">MGMPAKLKYFNIYNAGNNWRGIAESITLPKLTRKLENYRGAGMNGAAPVDLGLDDEALSFEWTLGGIDPLPLEQLGDPVMDSSMLRFVGSFERDDTGDVVAVEVVFRGRHKEVDFGEFKQGENTQLKVSSQCTYFKLSIDGELIVEIDTPNFVENVAGKDRLAKHRNILGL</sequence>
<dbReference type="Pfam" id="PF04985">
    <property type="entry name" value="Phage_tube"/>
    <property type="match status" value="1"/>
</dbReference>
<dbReference type="Proteomes" id="UP000839575">
    <property type="component" value="Unassembled WGS sequence"/>
</dbReference>
<evidence type="ECO:0000313" key="1">
    <source>
        <dbReference type="EMBL" id="EBP3998756.1"/>
    </source>
</evidence>